<gene>
    <name evidence="1" type="ORF">SDC9_150509</name>
</gene>
<protein>
    <submittedName>
        <fullName evidence="1">Uncharacterized protein</fullName>
    </submittedName>
</protein>
<reference evidence="1" key="1">
    <citation type="submission" date="2019-08" db="EMBL/GenBank/DDBJ databases">
        <authorList>
            <person name="Kucharzyk K."/>
            <person name="Murdoch R.W."/>
            <person name="Higgins S."/>
            <person name="Loffler F."/>
        </authorList>
    </citation>
    <scope>NUCLEOTIDE SEQUENCE</scope>
</reference>
<sequence>MAVRLGNESLLLQFIPGNIESLGSHKAEDLVFPPVLTHQCGGESYPVDSLQFCSDLEDRGWKHMHLIIDDESPVALGQKIKMREWALLVRSVGEHLVGADGDLSWVLALTGILSDLLFLQVGLVQNFLHPLVYRCNVGGYHQCPGSQSLHDLHAHHRLSRPTGKHNGPETATWTQIAQQGICCHLLVRPYDKVLA</sequence>
<evidence type="ECO:0000313" key="1">
    <source>
        <dbReference type="EMBL" id="MPN03282.1"/>
    </source>
</evidence>
<proteinExistence type="predicted"/>
<dbReference type="AlphaFoldDB" id="A0A645EPT5"/>
<comment type="caution">
    <text evidence="1">The sequence shown here is derived from an EMBL/GenBank/DDBJ whole genome shotgun (WGS) entry which is preliminary data.</text>
</comment>
<organism evidence="1">
    <name type="scientific">bioreactor metagenome</name>
    <dbReference type="NCBI Taxonomy" id="1076179"/>
    <lineage>
        <taxon>unclassified sequences</taxon>
        <taxon>metagenomes</taxon>
        <taxon>ecological metagenomes</taxon>
    </lineage>
</organism>
<dbReference type="EMBL" id="VSSQ01049208">
    <property type="protein sequence ID" value="MPN03282.1"/>
    <property type="molecule type" value="Genomic_DNA"/>
</dbReference>
<name>A0A645EPT5_9ZZZZ</name>
<accession>A0A645EPT5</accession>